<dbReference type="InterPro" id="IPR029016">
    <property type="entry name" value="GAF-like_dom_sf"/>
</dbReference>
<dbReference type="Proteomes" id="UP000242705">
    <property type="component" value="Unassembled WGS sequence"/>
</dbReference>
<evidence type="ECO:0008006" key="8">
    <source>
        <dbReference type="Google" id="ProtNLM"/>
    </source>
</evidence>
<dbReference type="GO" id="GO:0003677">
    <property type="term" value="F:DNA binding"/>
    <property type="evidence" value="ECO:0007669"/>
    <property type="project" value="UniProtKB-KW"/>
</dbReference>
<feature type="domain" description="HTH iclR-type" evidence="4">
    <location>
        <begin position="19"/>
        <end position="79"/>
    </location>
</feature>
<dbReference type="SMART" id="SM00346">
    <property type="entry name" value="HTH_ICLR"/>
    <property type="match status" value="1"/>
</dbReference>
<name>A0A2T2WGD4_SULTH</name>
<dbReference type="GO" id="GO:0003700">
    <property type="term" value="F:DNA-binding transcription factor activity"/>
    <property type="evidence" value="ECO:0007669"/>
    <property type="project" value="TreeGrafter"/>
</dbReference>
<keyword evidence="3" id="KW-0804">Transcription</keyword>
<protein>
    <recommendedName>
        <fullName evidence="8">IclR family transcriptional regulator</fullName>
    </recommendedName>
</protein>
<dbReference type="InterPro" id="IPR014757">
    <property type="entry name" value="Tscrpt_reg_IclR_C"/>
</dbReference>
<reference evidence="6 7" key="1">
    <citation type="journal article" date="2014" name="BMC Genomics">
        <title>Comparison of environmental and isolate Sulfobacillus genomes reveals diverse carbon, sulfur, nitrogen, and hydrogen metabolisms.</title>
        <authorList>
            <person name="Justice N.B."/>
            <person name="Norman A."/>
            <person name="Brown C.T."/>
            <person name="Singh A."/>
            <person name="Thomas B.C."/>
            <person name="Banfield J.F."/>
        </authorList>
    </citation>
    <scope>NUCLEOTIDE SEQUENCE [LARGE SCALE GENOMIC DNA]</scope>
    <source>
        <strain evidence="6">AMDSBA5</strain>
    </source>
</reference>
<proteinExistence type="predicted"/>
<dbReference type="Pfam" id="PF01614">
    <property type="entry name" value="IclR_C"/>
    <property type="match status" value="1"/>
</dbReference>
<dbReference type="SUPFAM" id="SSF46785">
    <property type="entry name" value="Winged helix' DNA-binding domain"/>
    <property type="match status" value="1"/>
</dbReference>
<dbReference type="AlphaFoldDB" id="A0A2T2WGD4"/>
<organism evidence="6 7">
    <name type="scientific">Sulfobacillus thermosulfidooxidans</name>
    <dbReference type="NCBI Taxonomy" id="28034"/>
    <lineage>
        <taxon>Bacteria</taxon>
        <taxon>Bacillati</taxon>
        <taxon>Bacillota</taxon>
        <taxon>Clostridia</taxon>
        <taxon>Eubacteriales</taxon>
        <taxon>Clostridiales Family XVII. Incertae Sedis</taxon>
        <taxon>Sulfobacillus</taxon>
    </lineage>
</organism>
<keyword evidence="1" id="KW-0805">Transcription regulation</keyword>
<dbReference type="InterPro" id="IPR050707">
    <property type="entry name" value="HTH_MetabolicPath_Reg"/>
</dbReference>
<evidence type="ECO:0000313" key="7">
    <source>
        <dbReference type="Proteomes" id="UP000242705"/>
    </source>
</evidence>
<dbReference type="GO" id="GO:0045892">
    <property type="term" value="P:negative regulation of DNA-templated transcription"/>
    <property type="evidence" value="ECO:0007669"/>
    <property type="project" value="TreeGrafter"/>
</dbReference>
<dbReference type="InterPro" id="IPR036388">
    <property type="entry name" value="WH-like_DNA-bd_sf"/>
</dbReference>
<dbReference type="PANTHER" id="PTHR30136:SF35">
    <property type="entry name" value="HTH-TYPE TRANSCRIPTIONAL REGULATOR RV1719"/>
    <property type="match status" value="1"/>
</dbReference>
<sequence length="257" mass="28669">MKKGDVMAPQQEESHIPSLRALERGLQLLDYLIRVKEARLHKIAEETSLPPSTTHRLLQALERHGYVTGTQHGFYKLGLKGFWLTGVRESLRHVLEDLQKKTGETVNLAMLVQDEMEYVERAVSDHALSFVVSVGQRVPLNCSALGKAVLAYQPDLLAHISLEQRTSHSITDLVELKAELEVARHRGFTLDNEEYFDGVFCVAVPVFDQRGEAIGGVSISGPTVRFSREQAFQYAPLLKAAGERISQLLQTHEGGET</sequence>
<dbReference type="Gene3D" id="3.30.450.40">
    <property type="match status" value="1"/>
</dbReference>
<evidence type="ECO:0000256" key="3">
    <source>
        <dbReference type="ARBA" id="ARBA00023163"/>
    </source>
</evidence>
<evidence type="ECO:0000259" key="5">
    <source>
        <dbReference type="PROSITE" id="PS51078"/>
    </source>
</evidence>
<dbReference type="Pfam" id="PF09339">
    <property type="entry name" value="HTH_IclR"/>
    <property type="match status" value="1"/>
</dbReference>
<dbReference type="InterPro" id="IPR005471">
    <property type="entry name" value="Tscrpt_reg_IclR_N"/>
</dbReference>
<evidence type="ECO:0000313" key="6">
    <source>
        <dbReference type="EMBL" id="PSR21286.1"/>
    </source>
</evidence>
<dbReference type="SUPFAM" id="SSF55781">
    <property type="entry name" value="GAF domain-like"/>
    <property type="match status" value="1"/>
</dbReference>
<dbReference type="EMBL" id="PXYX01000114">
    <property type="protein sequence ID" value="PSR21286.1"/>
    <property type="molecule type" value="Genomic_DNA"/>
</dbReference>
<dbReference type="Gene3D" id="1.10.10.10">
    <property type="entry name" value="Winged helix-like DNA-binding domain superfamily/Winged helix DNA-binding domain"/>
    <property type="match status" value="1"/>
</dbReference>
<evidence type="ECO:0000256" key="1">
    <source>
        <dbReference type="ARBA" id="ARBA00023015"/>
    </source>
</evidence>
<evidence type="ECO:0000256" key="2">
    <source>
        <dbReference type="ARBA" id="ARBA00023125"/>
    </source>
</evidence>
<dbReference type="PANTHER" id="PTHR30136">
    <property type="entry name" value="HELIX-TURN-HELIX TRANSCRIPTIONAL REGULATOR, ICLR FAMILY"/>
    <property type="match status" value="1"/>
</dbReference>
<comment type="caution">
    <text evidence="6">The sequence shown here is derived from an EMBL/GenBank/DDBJ whole genome shotgun (WGS) entry which is preliminary data.</text>
</comment>
<accession>A0A2T2WGD4</accession>
<dbReference type="PROSITE" id="PS51078">
    <property type="entry name" value="ICLR_ED"/>
    <property type="match status" value="1"/>
</dbReference>
<dbReference type="PROSITE" id="PS51077">
    <property type="entry name" value="HTH_ICLR"/>
    <property type="match status" value="1"/>
</dbReference>
<feature type="domain" description="IclR-ED" evidence="5">
    <location>
        <begin position="73"/>
        <end position="251"/>
    </location>
</feature>
<dbReference type="InterPro" id="IPR036390">
    <property type="entry name" value="WH_DNA-bd_sf"/>
</dbReference>
<keyword evidence="2" id="KW-0238">DNA-binding</keyword>
<evidence type="ECO:0000259" key="4">
    <source>
        <dbReference type="PROSITE" id="PS51077"/>
    </source>
</evidence>
<gene>
    <name evidence="6" type="ORF">C7B47_17370</name>
</gene>